<name>A0A2N1PVD2_9BACT</name>
<evidence type="ECO:0000313" key="2">
    <source>
        <dbReference type="Proteomes" id="UP000233256"/>
    </source>
</evidence>
<dbReference type="AlphaFoldDB" id="A0A2N1PVD2"/>
<dbReference type="EMBL" id="PGXC01000001">
    <property type="protein sequence ID" value="PKK92297.1"/>
    <property type="molecule type" value="Genomic_DNA"/>
</dbReference>
<protein>
    <recommendedName>
        <fullName evidence="3">PilZ domain-containing protein</fullName>
    </recommendedName>
</protein>
<proteinExistence type="predicted"/>
<reference evidence="1 2" key="1">
    <citation type="journal article" date="2017" name="ISME J.">
        <title>Potential for microbial H2 and metal transformations associated with novel bacteria and archaea in deep terrestrial subsurface sediments.</title>
        <authorList>
            <person name="Hernsdorf A.W."/>
            <person name="Amano Y."/>
            <person name="Miyakawa K."/>
            <person name="Ise K."/>
            <person name="Suzuki Y."/>
            <person name="Anantharaman K."/>
            <person name="Probst A."/>
            <person name="Burstein D."/>
            <person name="Thomas B.C."/>
            <person name="Banfield J.F."/>
        </authorList>
    </citation>
    <scope>NUCLEOTIDE SEQUENCE [LARGE SCALE GENOMIC DNA]</scope>
    <source>
        <strain evidence="1">HGW-Wallbacteria-1</strain>
    </source>
</reference>
<gene>
    <name evidence="1" type="ORF">CVV64_02465</name>
</gene>
<sequence length="229" mass="24933">MFGIEENAIRRMRIAEGKRITLDIGNGITPVDCRVGAVRDATIYLEIPDAIAGDVISVRGEKISLSYLLGREMFRFETVLGDYSLGTPLVAIIPIPAQVGRRTQRRVHNRTHVETGMHFTVPVGDLSGDDPLLRRHEAITINIGFGGVLFRTSMRLETGKGVHVFFDSRGSDHHRVSTLSGRVVRTRPGGSDCYETAVVFSGLNEVLGGVLSGLMSQAVRCDAGEGEEV</sequence>
<evidence type="ECO:0008006" key="3">
    <source>
        <dbReference type="Google" id="ProtNLM"/>
    </source>
</evidence>
<accession>A0A2N1PVD2</accession>
<evidence type="ECO:0000313" key="1">
    <source>
        <dbReference type="EMBL" id="PKK92297.1"/>
    </source>
</evidence>
<organism evidence="1 2">
    <name type="scientific">Candidatus Wallbacteria bacterium HGW-Wallbacteria-1</name>
    <dbReference type="NCBI Taxonomy" id="2013854"/>
    <lineage>
        <taxon>Bacteria</taxon>
        <taxon>Candidatus Walliibacteriota</taxon>
    </lineage>
</organism>
<dbReference type="Proteomes" id="UP000233256">
    <property type="component" value="Unassembled WGS sequence"/>
</dbReference>
<comment type="caution">
    <text evidence="1">The sequence shown here is derived from an EMBL/GenBank/DDBJ whole genome shotgun (WGS) entry which is preliminary data.</text>
</comment>